<dbReference type="Pfam" id="PF00248">
    <property type="entry name" value="Aldo_ket_red"/>
    <property type="match status" value="1"/>
</dbReference>
<evidence type="ECO:0000256" key="1">
    <source>
        <dbReference type="ARBA" id="ARBA00006515"/>
    </source>
</evidence>
<feature type="domain" description="NADP-dependent oxidoreductase" evidence="4">
    <location>
        <begin position="5"/>
        <end position="161"/>
    </location>
</feature>
<gene>
    <name evidence="5" type="ORF">OC842_005340</name>
</gene>
<keyword evidence="3" id="KW-0560">Oxidoreductase</keyword>
<dbReference type="InterPro" id="IPR023210">
    <property type="entry name" value="NADP_OxRdtase_dom"/>
</dbReference>
<keyword evidence="2" id="KW-0521">NADP</keyword>
<evidence type="ECO:0000313" key="6">
    <source>
        <dbReference type="Proteomes" id="UP001176521"/>
    </source>
</evidence>
<feature type="non-terminal residue" evidence="5">
    <location>
        <position position="1"/>
    </location>
</feature>
<dbReference type="InterPro" id="IPR036812">
    <property type="entry name" value="NAD(P)_OxRdtase_dom_sf"/>
</dbReference>
<sequence>WSAVQIEEAHAVADKLGLIPPVSDQCQYHAFHRERLEKEYKPLYERYGYGTTIWSPLASGLLTGKYNDGVPEGSRLAVHKDMAHRLTSEEGKANIAKVRELTKLAESALGTSVTVLALAWAAKNPHVSTVILGATKPEQLHENLKALDFVDKITPEIEEKIEAILNNKPKPEETFGRL</sequence>
<dbReference type="Gene3D" id="3.20.20.100">
    <property type="entry name" value="NADP-dependent oxidoreductase domain"/>
    <property type="match status" value="1"/>
</dbReference>
<dbReference type="PANTHER" id="PTHR43150">
    <property type="entry name" value="HYPERKINETIC, ISOFORM M"/>
    <property type="match status" value="1"/>
</dbReference>
<protein>
    <recommendedName>
        <fullName evidence="4">NADP-dependent oxidoreductase domain-containing protein</fullName>
    </recommendedName>
</protein>
<proteinExistence type="inferred from homology"/>
<evidence type="ECO:0000259" key="4">
    <source>
        <dbReference type="Pfam" id="PF00248"/>
    </source>
</evidence>
<dbReference type="PANTHER" id="PTHR43150:SF2">
    <property type="entry name" value="HYPERKINETIC, ISOFORM M"/>
    <property type="match status" value="1"/>
</dbReference>
<reference evidence="5" key="1">
    <citation type="journal article" date="2023" name="PhytoFront">
        <title>Draft Genome Resources of Seven Strains of Tilletia horrida, Causal Agent of Kernel Smut of Rice.</title>
        <authorList>
            <person name="Khanal S."/>
            <person name="Antony Babu S."/>
            <person name="Zhou X.G."/>
        </authorList>
    </citation>
    <scope>NUCLEOTIDE SEQUENCE</scope>
    <source>
        <strain evidence="5">TX3</strain>
    </source>
</reference>
<dbReference type="Proteomes" id="UP001176521">
    <property type="component" value="Unassembled WGS sequence"/>
</dbReference>
<dbReference type="InterPro" id="IPR005399">
    <property type="entry name" value="K_chnl_volt-dep_bsu_KCNAB-rel"/>
</dbReference>
<keyword evidence="6" id="KW-1185">Reference proteome</keyword>
<comment type="similarity">
    <text evidence="1">Belongs to the shaker potassium channel beta subunit family.</text>
</comment>
<dbReference type="GO" id="GO:0016491">
    <property type="term" value="F:oxidoreductase activity"/>
    <property type="evidence" value="ECO:0007669"/>
    <property type="project" value="UniProtKB-KW"/>
</dbReference>
<evidence type="ECO:0000313" key="5">
    <source>
        <dbReference type="EMBL" id="KAK0525976.1"/>
    </source>
</evidence>
<comment type="caution">
    <text evidence="5">The sequence shown here is derived from an EMBL/GenBank/DDBJ whole genome shotgun (WGS) entry which is preliminary data.</text>
</comment>
<accession>A0AAN6G7Y1</accession>
<evidence type="ECO:0000256" key="2">
    <source>
        <dbReference type="ARBA" id="ARBA00022857"/>
    </source>
</evidence>
<evidence type="ECO:0000256" key="3">
    <source>
        <dbReference type="ARBA" id="ARBA00023002"/>
    </source>
</evidence>
<dbReference type="SUPFAM" id="SSF51430">
    <property type="entry name" value="NAD(P)-linked oxidoreductase"/>
    <property type="match status" value="1"/>
</dbReference>
<dbReference type="PRINTS" id="PR01577">
    <property type="entry name" value="KCNABCHANNEL"/>
</dbReference>
<dbReference type="EMBL" id="JAPDMQ010000373">
    <property type="protein sequence ID" value="KAK0525976.1"/>
    <property type="molecule type" value="Genomic_DNA"/>
</dbReference>
<organism evidence="5 6">
    <name type="scientific">Tilletia horrida</name>
    <dbReference type="NCBI Taxonomy" id="155126"/>
    <lineage>
        <taxon>Eukaryota</taxon>
        <taxon>Fungi</taxon>
        <taxon>Dikarya</taxon>
        <taxon>Basidiomycota</taxon>
        <taxon>Ustilaginomycotina</taxon>
        <taxon>Exobasidiomycetes</taxon>
        <taxon>Tilletiales</taxon>
        <taxon>Tilletiaceae</taxon>
        <taxon>Tilletia</taxon>
    </lineage>
</organism>
<name>A0AAN6G7Y1_9BASI</name>
<dbReference type="AlphaFoldDB" id="A0AAN6G7Y1"/>